<dbReference type="PANTHER" id="PTHR31025:SF25">
    <property type="entry name" value="ZINC FINGER (C2H2)-60"/>
    <property type="match status" value="1"/>
</dbReference>
<keyword evidence="2" id="KW-1185">Reference proteome</keyword>
<organism evidence="1 2">
    <name type="scientific">Paramormyrops kingsleyae</name>
    <dbReference type="NCBI Taxonomy" id="1676925"/>
    <lineage>
        <taxon>Eukaryota</taxon>
        <taxon>Metazoa</taxon>
        <taxon>Chordata</taxon>
        <taxon>Craniata</taxon>
        <taxon>Vertebrata</taxon>
        <taxon>Euteleostomi</taxon>
        <taxon>Actinopterygii</taxon>
        <taxon>Neopterygii</taxon>
        <taxon>Teleostei</taxon>
        <taxon>Osteoglossocephala</taxon>
        <taxon>Osteoglossomorpha</taxon>
        <taxon>Osteoglossiformes</taxon>
        <taxon>Mormyridae</taxon>
        <taxon>Paramormyrops</taxon>
    </lineage>
</organism>
<evidence type="ECO:0000313" key="2">
    <source>
        <dbReference type="Proteomes" id="UP000261540"/>
    </source>
</evidence>
<name>A0A3B3QU94_9TELE</name>
<dbReference type="Ensembl" id="ENSPKIT00000033580.1">
    <property type="protein sequence ID" value="ENSPKIP00000009469.1"/>
    <property type="gene ID" value="ENSPKIG00000024573.1"/>
</dbReference>
<reference evidence="1" key="2">
    <citation type="submission" date="2025-09" db="UniProtKB">
        <authorList>
            <consortium name="Ensembl"/>
        </authorList>
    </citation>
    <scope>IDENTIFICATION</scope>
</reference>
<sequence>MSKPTMLRVMIKHDARKLSLPFGIPDSVEELERAVKEELNVPDSFVLHYLDTEFGDFFSLTSTATLKDKDTIKVVFVESVFITLTAIDCPQNISTSSSDVLSTVSSVNSSDVSSVQHESSDDTVLLSPLRSQGLRSQHWPAHFDIPEFPYDTELTLHTGNDEFLKNGVLLNNHSVRSQISDTLVKKIFQYCAYPSSNQVCAVAQALIEKYPCLREPGSLSGYDGWLSRLKNKMATYRKKLKQLGCPELAVNSSQNKRPAAIKKPRKAELNYLPPLPSDENKQTLERLRIELLSDIKVRDNRKAVSEKMARTFSSRRQEIVEDSPPVHDLLQRWPALFDVTQVISVILIIALKRFYFIF</sequence>
<accession>A0A3B3QU94</accession>
<proteinExistence type="predicted"/>
<evidence type="ECO:0000313" key="1">
    <source>
        <dbReference type="Ensembl" id="ENSPKIP00000009469.1"/>
    </source>
</evidence>
<dbReference type="AlphaFoldDB" id="A0A3B3QU94"/>
<reference evidence="1" key="1">
    <citation type="submission" date="2025-08" db="UniProtKB">
        <authorList>
            <consortium name="Ensembl"/>
        </authorList>
    </citation>
    <scope>IDENTIFICATION</scope>
</reference>
<dbReference type="STRING" id="1676925.ENSPKIP00000009469"/>
<dbReference type="Proteomes" id="UP000261540">
    <property type="component" value="Unplaced"/>
</dbReference>
<dbReference type="GeneTree" id="ENSGT00950000182912"/>
<dbReference type="PANTHER" id="PTHR31025">
    <property type="entry name" value="SI:CH211-196P9.1-RELATED"/>
    <property type="match status" value="1"/>
</dbReference>
<protein>
    <submittedName>
        <fullName evidence="1">Uncharacterized protein</fullName>
    </submittedName>
</protein>